<protein>
    <submittedName>
        <fullName evidence="12">Carnitine O-palmitoyltransferase 2, mitochondrial</fullName>
    </submittedName>
</protein>
<dbReference type="Gene3D" id="1.10.275.20">
    <property type="entry name" value="Choline/Carnitine o-acyltransferase"/>
    <property type="match status" value="1"/>
</dbReference>
<dbReference type="InterPro" id="IPR039551">
    <property type="entry name" value="Cho/carn_acyl_trans"/>
</dbReference>
<dbReference type="Proteomes" id="UP001152320">
    <property type="component" value="Chromosome 2"/>
</dbReference>
<evidence type="ECO:0000256" key="6">
    <source>
        <dbReference type="ARBA" id="ARBA00023098"/>
    </source>
</evidence>
<evidence type="ECO:0000256" key="3">
    <source>
        <dbReference type="ARBA" id="ARBA00022448"/>
    </source>
</evidence>
<keyword evidence="7 10" id="KW-0012">Acyltransferase</keyword>
<keyword evidence="5" id="KW-0276">Fatty acid metabolism</keyword>
<gene>
    <name evidence="12" type="ORF">HOLleu_06525</name>
</gene>
<name>A0A9Q1HIZ3_HOLLE</name>
<evidence type="ECO:0000256" key="10">
    <source>
        <dbReference type="RuleBase" id="RU003801"/>
    </source>
</evidence>
<dbReference type="Gene3D" id="3.30.559.70">
    <property type="entry name" value="Choline/Carnitine o-acyltransferase, domain 2"/>
    <property type="match status" value="1"/>
</dbReference>
<accession>A0A9Q1HIZ3</accession>
<dbReference type="Gene3D" id="3.30.559.10">
    <property type="entry name" value="Chloramphenicol acetyltransferase-like domain"/>
    <property type="match status" value="1"/>
</dbReference>
<dbReference type="InterPro" id="IPR000542">
    <property type="entry name" value="Carn_acyl_trans"/>
</dbReference>
<dbReference type="InterPro" id="IPR042231">
    <property type="entry name" value="Cho/carn_acyl_trans_2"/>
</dbReference>
<dbReference type="EMBL" id="JAIZAY010000002">
    <property type="protein sequence ID" value="KAJ8047505.1"/>
    <property type="molecule type" value="Genomic_DNA"/>
</dbReference>
<keyword evidence="4 10" id="KW-0808">Transferase</keyword>
<evidence type="ECO:0000313" key="13">
    <source>
        <dbReference type="Proteomes" id="UP001152320"/>
    </source>
</evidence>
<evidence type="ECO:0000256" key="2">
    <source>
        <dbReference type="ARBA" id="ARBA00005232"/>
    </source>
</evidence>
<dbReference type="Pfam" id="PF00755">
    <property type="entry name" value="Carn_acyltransf"/>
    <property type="match status" value="1"/>
</dbReference>
<evidence type="ECO:0000256" key="4">
    <source>
        <dbReference type="ARBA" id="ARBA00022679"/>
    </source>
</evidence>
<feature type="domain" description="Choline/carnitine acyltransferase" evidence="11">
    <location>
        <begin position="18"/>
        <end position="608"/>
    </location>
</feature>
<dbReference type="Gene3D" id="1.20.1280.180">
    <property type="match status" value="1"/>
</dbReference>
<keyword evidence="6" id="KW-0443">Lipid metabolism</keyword>
<evidence type="ECO:0000256" key="9">
    <source>
        <dbReference type="PIRSR" id="PIRSR600542-1"/>
    </source>
</evidence>
<evidence type="ECO:0000256" key="5">
    <source>
        <dbReference type="ARBA" id="ARBA00022832"/>
    </source>
</evidence>
<dbReference type="GO" id="GO:0004095">
    <property type="term" value="F:carnitine O-palmitoyltransferase activity"/>
    <property type="evidence" value="ECO:0007669"/>
    <property type="project" value="TreeGrafter"/>
</dbReference>
<comment type="catalytic activity">
    <reaction evidence="8">
        <text>4,8-dimethylnonanoyl-CoA + (R)-carnitine = O-4,8-dimethylnonanoyl-(R)-carnitine + CoA</text>
        <dbReference type="Rhea" id="RHEA:44860"/>
        <dbReference type="ChEBI" id="CHEBI:16347"/>
        <dbReference type="ChEBI" id="CHEBI:57287"/>
        <dbReference type="ChEBI" id="CHEBI:77061"/>
        <dbReference type="ChEBI" id="CHEBI:84654"/>
    </reaction>
</comment>
<comment type="caution">
    <text evidence="12">The sequence shown here is derived from an EMBL/GenBank/DDBJ whole genome shotgun (WGS) entry which is preliminary data.</text>
</comment>
<evidence type="ECO:0000259" key="11">
    <source>
        <dbReference type="Pfam" id="PF00755"/>
    </source>
</evidence>
<evidence type="ECO:0000313" key="12">
    <source>
        <dbReference type="EMBL" id="KAJ8047505.1"/>
    </source>
</evidence>
<dbReference type="InterPro" id="IPR042572">
    <property type="entry name" value="Carn_acyl_trans_N"/>
</dbReference>
<proteinExistence type="inferred from homology"/>
<comment type="similarity">
    <text evidence="2 10">Belongs to the carnitine/choline acetyltransferase family.</text>
</comment>
<evidence type="ECO:0000256" key="1">
    <source>
        <dbReference type="ARBA" id="ARBA00005005"/>
    </source>
</evidence>
<dbReference type="PANTHER" id="PTHR22589:SF16">
    <property type="entry name" value="CARNITINE O-PALMITOYLTRANSFERASE 2, MITOCHONDRIAL"/>
    <property type="match status" value="1"/>
</dbReference>
<dbReference type="FunFam" id="1.10.275.20:FF:000001">
    <property type="entry name" value="carnitine O-palmitoyltransferase 2, mitochondrial"/>
    <property type="match status" value="1"/>
</dbReference>
<dbReference type="GO" id="GO:0005739">
    <property type="term" value="C:mitochondrion"/>
    <property type="evidence" value="ECO:0007669"/>
    <property type="project" value="TreeGrafter"/>
</dbReference>
<reference evidence="12" key="1">
    <citation type="submission" date="2021-10" db="EMBL/GenBank/DDBJ databases">
        <title>Tropical sea cucumber genome reveals ecological adaptation and Cuvierian tubules defense mechanism.</title>
        <authorList>
            <person name="Chen T."/>
        </authorList>
    </citation>
    <scope>NUCLEOTIDE SEQUENCE</scope>
    <source>
        <strain evidence="12">Nanhai2018</strain>
        <tissue evidence="12">Muscle</tissue>
    </source>
</reference>
<dbReference type="InterPro" id="IPR023213">
    <property type="entry name" value="CAT-like_dom_sf"/>
</dbReference>
<keyword evidence="3" id="KW-0813">Transport</keyword>
<dbReference type="SUPFAM" id="SSF52777">
    <property type="entry name" value="CoA-dependent acyltransferases"/>
    <property type="match status" value="2"/>
</dbReference>
<dbReference type="GO" id="GO:0006635">
    <property type="term" value="P:fatty acid beta-oxidation"/>
    <property type="evidence" value="ECO:0007669"/>
    <property type="project" value="TreeGrafter"/>
</dbReference>
<sequence>MQDSIIPTMHFQPGLPRLPIPKLEDTCQRYLASQRPLLNDEQMAQTSKFVREFQTNEGQELQKELKAQDKRNKHTSYISGPWFDMYLRDRRPIVLNQNPFVAFKNDTRAEYNEPVIRAANMTVAAMRFIKTMRAGKLEPEIFHLNPEKSDTKRFRQIASWIPSRFAAYYGILNKAFPLDMSQYFRLFNSTRIPMPERDEFYTTPTARHLVVMKNGNFYAFDVLDKDGMVLPALEIYAHLKYIYEDTTPRPAHPIGFLTGEERSTWAKLRKHIVDTSEHNKATLDIIDTAAFCLCFDDVSPTDEVGLSRAFLYGDGGNRWFDKSFSLLLAKNGLMSVNFEHSWGDGVAVLRFFNETFKLSTESPAVSPGSSPASVDSSSLVKVLSFDLDDTAKEGIETAIASYNSRTSSLSMNALRYDRYGKKLLKQEGFSPDGIMQLSFQMAYYKQTGGKVGATYESCSTAAFKHGRTETIRPATVETLRASQAFADSSKSNEEKRKFLKDCSNKHNQLTKEAAMGQGWDRHLFALRSLAEQKGSHLGIFSDPAYSSICHIILSTSSIFSPAILAGGFAPVIPTGYGIGYFPEEENLLLGVTTYPDSPNGSEFAECVKESWDEIHDVLVSTKK</sequence>
<comment type="pathway">
    <text evidence="1">Lipid metabolism; fatty acid beta-oxidation.</text>
</comment>
<feature type="active site" description="Proton acceptor" evidence="9">
    <location>
        <position position="340"/>
    </location>
</feature>
<dbReference type="PROSITE" id="PS00440">
    <property type="entry name" value="ACYLTRANSF_C_2"/>
    <property type="match status" value="1"/>
</dbReference>
<dbReference type="AlphaFoldDB" id="A0A9Q1HIZ3"/>
<dbReference type="OrthoDB" id="240216at2759"/>
<organism evidence="12 13">
    <name type="scientific">Holothuria leucospilota</name>
    <name type="common">Black long sea cucumber</name>
    <name type="synonym">Mertensiothuria leucospilota</name>
    <dbReference type="NCBI Taxonomy" id="206669"/>
    <lineage>
        <taxon>Eukaryota</taxon>
        <taxon>Metazoa</taxon>
        <taxon>Echinodermata</taxon>
        <taxon>Eleutherozoa</taxon>
        <taxon>Echinozoa</taxon>
        <taxon>Holothuroidea</taxon>
        <taxon>Aspidochirotacea</taxon>
        <taxon>Aspidochirotida</taxon>
        <taxon>Holothuriidae</taxon>
        <taxon>Holothuria</taxon>
    </lineage>
</organism>
<evidence type="ECO:0000256" key="7">
    <source>
        <dbReference type="ARBA" id="ARBA00023315"/>
    </source>
</evidence>
<evidence type="ECO:0000256" key="8">
    <source>
        <dbReference type="ARBA" id="ARBA00048999"/>
    </source>
</evidence>
<dbReference type="PANTHER" id="PTHR22589">
    <property type="entry name" value="CARNITINE O-ACYLTRANSFERASE"/>
    <property type="match status" value="1"/>
</dbReference>
<keyword evidence="13" id="KW-1185">Reference proteome</keyword>